<comment type="caution">
    <text evidence="5">The sequence shown here is derived from an EMBL/GenBank/DDBJ whole genome shotgun (WGS) entry which is preliminary data.</text>
</comment>
<dbReference type="InterPro" id="IPR020481">
    <property type="entry name" value="Intracell_prot_inh_BsuPI"/>
</dbReference>
<feature type="compositionally biased region" description="Low complexity" evidence="1">
    <location>
        <begin position="30"/>
        <end position="44"/>
    </location>
</feature>
<dbReference type="PROSITE" id="PS51257">
    <property type="entry name" value="PROKAR_LIPOPROTEIN"/>
    <property type="match status" value="1"/>
</dbReference>
<feature type="chain" id="PRO_5026050255" description="Intracellular proteinase inhibitor BsuPI domain-containing protein" evidence="2">
    <location>
        <begin position="25"/>
        <end position="299"/>
    </location>
</feature>
<sequence>MKKLLVLVMALILVAAGCSSSSKANDTDNQENQDNQTEETSSNASEEEENKDDQNKEEEKTDEISVKELLQQQEMSASANAETEQVTFDFSIKNTADKQVELGFSSGQQYEVVVKNKKGEEVYRYSQGKAFTEALTSKKVKAEESVAWKQAWNYKKEDKRVEPGKYTAEITLVPNKINGKTIEAKPFQQTVEFEVVSEDQAFRNINVEGSNGEYTVTGEARVFEGSFLYNVEDGHNVLVNETAVQANQGGPNWGKFDFDVSIAKDKLPSNGTLTMMMYTKSAKDGSIENVKYVKLETFK</sequence>
<keyword evidence="2" id="KW-0732">Signal</keyword>
<dbReference type="RefSeq" id="WP_160847563.1">
    <property type="nucleotide sequence ID" value="NZ_WMEQ01000001.1"/>
</dbReference>
<dbReference type="EMBL" id="WMEQ01000001">
    <property type="protein sequence ID" value="MYL32260.1"/>
    <property type="molecule type" value="Genomic_DNA"/>
</dbReference>
<protein>
    <recommendedName>
        <fullName evidence="7">Intracellular proteinase inhibitor BsuPI domain-containing protein</fullName>
    </recommendedName>
</protein>
<dbReference type="Gene3D" id="2.60.40.2360">
    <property type="entry name" value="Intracellular proteinase inhibitor BsuPI"/>
    <property type="match status" value="1"/>
</dbReference>
<name>A0A6I4ZWD7_9BACI</name>
<feature type="domain" description="Bacterial spore germination immunoglobulin-like" evidence="3">
    <location>
        <begin position="212"/>
        <end position="286"/>
    </location>
</feature>
<dbReference type="Pfam" id="PF10648">
    <property type="entry name" value="Gmad2"/>
    <property type="match status" value="1"/>
</dbReference>
<dbReference type="InterPro" id="IPR018911">
    <property type="entry name" value="Gmad2_Ig-like_dom"/>
</dbReference>
<feature type="signal peptide" evidence="2">
    <location>
        <begin position="1"/>
        <end position="24"/>
    </location>
</feature>
<evidence type="ECO:0000259" key="3">
    <source>
        <dbReference type="Pfam" id="PF10648"/>
    </source>
</evidence>
<accession>A0A6I4ZWD7</accession>
<evidence type="ECO:0000313" key="5">
    <source>
        <dbReference type="EMBL" id="MYL32260.1"/>
    </source>
</evidence>
<reference evidence="5 6" key="1">
    <citation type="submission" date="2019-11" db="EMBL/GenBank/DDBJ databases">
        <title>Genome sequences of 17 halophilic strains isolated from different environments.</title>
        <authorList>
            <person name="Furrow R.E."/>
        </authorList>
    </citation>
    <scope>NUCLEOTIDE SEQUENCE [LARGE SCALE GENOMIC DNA]</scope>
    <source>
        <strain evidence="5 6">22514_16_FS</strain>
    </source>
</reference>
<dbReference type="OrthoDB" id="1357684at2"/>
<proteinExistence type="predicted"/>
<dbReference type="InterPro" id="IPR038144">
    <property type="entry name" value="IPI"/>
</dbReference>
<evidence type="ECO:0008006" key="7">
    <source>
        <dbReference type="Google" id="ProtNLM"/>
    </source>
</evidence>
<dbReference type="AlphaFoldDB" id="A0A6I4ZWD7"/>
<evidence type="ECO:0000259" key="4">
    <source>
        <dbReference type="Pfam" id="PF12690"/>
    </source>
</evidence>
<feature type="region of interest" description="Disordered" evidence="1">
    <location>
        <begin position="19"/>
        <end position="68"/>
    </location>
</feature>
<evidence type="ECO:0000256" key="2">
    <source>
        <dbReference type="SAM" id="SignalP"/>
    </source>
</evidence>
<organism evidence="5 6">
    <name type="scientific">Pontibacillus yanchengensis</name>
    <dbReference type="NCBI Taxonomy" id="462910"/>
    <lineage>
        <taxon>Bacteria</taxon>
        <taxon>Bacillati</taxon>
        <taxon>Bacillota</taxon>
        <taxon>Bacilli</taxon>
        <taxon>Bacillales</taxon>
        <taxon>Bacillaceae</taxon>
        <taxon>Pontibacillus</taxon>
    </lineage>
</organism>
<gene>
    <name evidence="5" type="ORF">GLW05_01395</name>
</gene>
<dbReference type="Proteomes" id="UP000468638">
    <property type="component" value="Unassembled WGS sequence"/>
</dbReference>
<feature type="compositionally biased region" description="Basic and acidic residues" evidence="1">
    <location>
        <begin position="52"/>
        <end position="66"/>
    </location>
</feature>
<feature type="domain" description="Intracellular proteinase inhibitor BsuPI" evidence="4">
    <location>
        <begin position="74"/>
        <end position="174"/>
    </location>
</feature>
<dbReference type="Pfam" id="PF12690">
    <property type="entry name" value="BsuPI"/>
    <property type="match status" value="1"/>
</dbReference>
<evidence type="ECO:0000256" key="1">
    <source>
        <dbReference type="SAM" id="MobiDB-lite"/>
    </source>
</evidence>
<evidence type="ECO:0000313" key="6">
    <source>
        <dbReference type="Proteomes" id="UP000468638"/>
    </source>
</evidence>